<organism evidence="1 2">
    <name type="scientific">Actinopolymorpha pittospori</name>
    <dbReference type="NCBI Taxonomy" id="648752"/>
    <lineage>
        <taxon>Bacteria</taxon>
        <taxon>Bacillati</taxon>
        <taxon>Actinomycetota</taxon>
        <taxon>Actinomycetes</taxon>
        <taxon>Propionibacteriales</taxon>
        <taxon>Actinopolymorphaceae</taxon>
        <taxon>Actinopolymorpha</taxon>
    </lineage>
</organism>
<comment type="caution">
    <text evidence="1">The sequence shown here is derived from an EMBL/GenBank/DDBJ whole genome shotgun (WGS) entry which is preliminary data.</text>
</comment>
<dbReference type="Proteomes" id="UP000638648">
    <property type="component" value="Unassembled WGS sequence"/>
</dbReference>
<accession>A0A927R7K5</accession>
<dbReference type="AlphaFoldDB" id="A0A927R7K5"/>
<proteinExistence type="predicted"/>
<protein>
    <submittedName>
        <fullName evidence="1">Uncharacterized protein</fullName>
    </submittedName>
</protein>
<sequence>MADRGLVLAGLGLLMAGDGCSGHVRGMVSVRDSRLTVSHSESTGSYHAAVDILGIEVETALVRRWAAWLAPACQPFFLTAAEAAELGLTSEGGLLDALSPELRDTYETWNLAKDLKTVWLDEHAFHAQPQEVRAKLVLAQVRHGRGAVPSVTDWTDIFDAQVLREQADGNRFVWWPTLVEHHLETVFQRVFGEWQLPCQRMLVPEEIWRAAASVLPRARELSGTYAPGSRGSVFARGSAANCFATVMAAAGAPDADDQLFEDWLAANCTAGGTDDLPGTVLVSRDAEGNITHAAVTLGGGWVLHKPGQEWLSPHQVLTVDDLNSLAPPGLTLHRYSLPDGGVPTAGNSE</sequence>
<dbReference type="EMBL" id="JADBEM010000001">
    <property type="protein sequence ID" value="MBE1605687.1"/>
    <property type="molecule type" value="Genomic_DNA"/>
</dbReference>
<dbReference type="RefSeq" id="WP_192749968.1">
    <property type="nucleotide sequence ID" value="NZ_BAABJL010000139.1"/>
</dbReference>
<keyword evidence="2" id="KW-1185">Reference proteome</keyword>
<gene>
    <name evidence="1" type="ORF">HEB94_002535</name>
</gene>
<name>A0A927R7K5_9ACTN</name>
<evidence type="ECO:0000313" key="2">
    <source>
        <dbReference type="Proteomes" id="UP000638648"/>
    </source>
</evidence>
<evidence type="ECO:0000313" key="1">
    <source>
        <dbReference type="EMBL" id="MBE1605687.1"/>
    </source>
</evidence>
<reference evidence="1" key="1">
    <citation type="submission" date="2020-10" db="EMBL/GenBank/DDBJ databases">
        <title>Sequencing the genomes of 1000 actinobacteria strains.</title>
        <authorList>
            <person name="Klenk H.-P."/>
        </authorList>
    </citation>
    <scope>NUCLEOTIDE SEQUENCE</scope>
    <source>
        <strain evidence="1">DSM 45354</strain>
    </source>
</reference>